<feature type="transmembrane region" description="Helical" evidence="8">
    <location>
        <begin position="71"/>
        <end position="92"/>
    </location>
</feature>
<evidence type="ECO:0000256" key="1">
    <source>
        <dbReference type="ARBA" id="ARBA00004141"/>
    </source>
</evidence>
<dbReference type="GO" id="GO:0035673">
    <property type="term" value="F:oligopeptide transmembrane transporter activity"/>
    <property type="evidence" value="ECO:0007669"/>
    <property type="project" value="InterPro"/>
</dbReference>
<feature type="region of interest" description="Disordered" evidence="7">
    <location>
        <begin position="290"/>
        <end position="332"/>
    </location>
</feature>
<feature type="compositionally biased region" description="Basic and acidic residues" evidence="7">
    <location>
        <begin position="1"/>
        <end position="14"/>
    </location>
</feature>
<keyword evidence="4 8" id="KW-0812">Transmembrane</keyword>
<feature type="compositionally biased region" description="Basic residues" evidence="7">
    <location>
        <begin position="356"/>
        <end position="367"/>
    </location>
</feature>
<dbReference type="Proteomes" id="UP000244336">
    <property type="component" value="Chromosome 7"/>
</dbReference>
<dbReference type="PANTHER" id="PTHR31645:SF48">
    <property type="entry name" value="METAL-NICOTIANAMINE TRANSPORTER YSL17-RELATED"/>
    <property type="match status" value="1"/>
</dbReference>
<feature type="transmembrane region" description="Helical" evidence="8">
    <location>
        <begin position="161"/>
        <end position="179"/>
    </location>
</feature>
<evidence type="ECO:0000256" key="2">
    <source>
        <dbReference type="ARBA" id="ARBA00010276"/>
    </source>
</evidence>
<dbReference type="STRING" id="1504633.A0A2T7CZR8"/>
<dbReference type="InterPro" id="IPR004813">
    <property type="entry name" value="OPT"/>
</dbReference>
<keyword evidence="6 8" id="KW-0472">Membrane</keyword>
<dbReference type="InterPro" id="IPR045035">
    <property type="entry name" value="YSL-like"/>
</dbReference>
<organism evidence="9 10">
    <name type="scientific">Panicum hallii var. hallii</name>
    <dbReference type="NCBI Taxonomy" id="1504633"/>
    <lineage>
        <taxon>Eukaryota</taxon>
        <taxon>Viridiplantae</taxon>
        <taxon>Streptophyta</taxon>
        <taxon>Embryophyta</taxon>
        <taxon>Tracheophyta</taxon>
        <taxon>Spermatophyta</taxon>
        <taxon>Magnoliopsida</taxon>
        <taxon>Liliopsida</taxon>
        <taxon>Poales</taxon>
        <taxon>Poaceae</taxon>
        <taxon>PACMAD clade</taxon>
        <taxon>Panicoideae</taxon>
        <taxon>Panicodae</taxon>
        <taxon>Paniceae</taxon>
        <taxon>Panicinae</taxon>
        <taxon>Panicum</taxon>
        <taxon>Panicum sect. Panicum</taxon>
    </lineage>
</organism>
<feature type="transmembrane region" description="Helical" evidence="8">
    <location>
        <begin position="44"/>
        <end position="64"/>
    </location>
</feature>
<evidence type="ECO:0000256" key="7">
    <source>
        <dbReference type="SAM" id="MobiDB-lite"/>
    </source>
</evidence>
<dbReference type="EMBL" id="CM009755">
    <property type="protein sequence ID" value="PUZ48845.1"/>
    <property type="molecule type" value="Genomic_DNA"/>
</dbReference>
<proteinExistence type="inferred from homology"/>
<dbReference type="OrthoDB" id="627262at2759"/>
<accession>A0A2T7CZR8</accession>
<evidence type="ECO:0000313" key="10">
    <source>
        <dbReference type="Proteomes" id="UP000244336"/>
    </source>
</evidence>
<feature type="compositionally biased region" description="Basic residues" evidence="7">
    <location>
        <begin position="292"/>
        <end position="314"/>
    </location>
</feature>
<keyword evidence="5 8" id="KW-1133">Transmembrane helix</keyword>
<reference evidence="9 10" key="1">
    <citation type="submission" date="2018-04" db="EMBL/GenBank/DDBJ databases">
        <title>WGS assembly of Panicum hallii var. hallii HAL2.</title>
        <authorList>
            <person name="Lovell J."/>
            <person name="Jenkins J."/>
            <person name="Lowry D."/>
            <person name="Mamidi S."/>
            <person name="Sreedasyam A."/>
            <person name="Weng X."/>
            <person name="Barry K."/>
            <person name="Bonette J."/>
            <person name="Campitelli B."/>
            <person name="Daum C."/>
            <person name="Gordon S."/>
            <person name="Gould B."/>
            <person name="Lipzen A."/>
            <person name="MacQueen A."/>
            <person name="Palacio-Mejia J."/>
            <person name="Plott C."/>
            <person name="Shakirov E."/>
            <person name="Shu S."/>
            <person name="Yoshinaga Y."/>
            <person name="Zane M."/>
            <person name="Rokhsar D."/>
            <person name="Grimwood J."/>
            <person name="Schmutz J."/>
            <person name="Juenger T."/>
        </authorList>
    </citation>
    <scope>NUCLEOTIDE SEQUENCE [LARGE SCALE GENOMIC DNA]</scope>
    <source>
        <strain evidence="10">cv. HAL2</strain>
    </source>
</reference>
<evidence type="ECO:0000313" key="9">
    <source>
        <dbReference type="EMBL" id="PUZ48845.1"/>
    </source>
</evidence>
<dbReference type="AlphaFoldDB" id="A0A2T7CZR8"/>
<keyword evidence="10" id="KW-1185">Reference proteome</keyword>
<comment type="similarity">
    <text evidence="2">Belongs to the YSL (TC 2.A.67.2) family.</text>
</comment>
<evidence type="ECO:0000256" key="4">
    <source>
        <dbReference type="ARBA" id="ARBA00022692"/>
    </source>
</evidence>
<feature type="region of interest" description="Disordered" evidence="7">
    <location>
        <begin position="1"/>
        <end position="33"/>
    </location>
</feature>
<comment type="subcellular location">
    <subcellularLocation>
        <location evidence="1">Membrane</location>
        <topology evidence="1">Multi-pass membrane protein</topology>
    </subcellularLocation>
</comment>
<evidence type="ECO:0000256" key="6">
    <source>
        <dbReference type="ARBA" id="ARBA00023136"/>
    </source>
</evidence>
<feature type="region of interest" description="Disordered" evidence="7">
    <location>
        <begin position="436"/>
        <end position="502"/>
    </location>
</feature>
<sequence length="502" mass="56557">MAAPPADERQRQAWDEEEADDAVAGPSTEQVFEGEPVPTLPEMITARSVAVGVVLGVVLSAVAMKLSLTAVYLPFLAIPAGLMSFFLSRWWVRLLDGCGVAQLPFTRQENAVIQTFVVSCANIAYTGGFGSYILAMSRTSAVDGGPENSGGNVVEPQIGRLMAFLFLTSFVGVFAVMPFRNSLVIRHKPPVPHRHGHGALHQQHPHAARRQTSKHASVCHRQHRSVSRLHRCHTAPLPAAEVPPRRRRLPHRAPVRLLQHVRHRHDVREPRAHVRQDRRARLRLVGGAPERRRGRRARRRRHHAVRRHHRRRPHAGLQDGLPHPHLAARHAHQPCRRDGAWLRDQPAHLLDAVRGVQRRRRRARRPLRQGVPWHGHSRRLPAGVPQAQPAAQHGLLRRGAGQQRAPRGVRAEGVARRAVPPMHHRRRHRLLHAAQGTHRHFHREHRDVPVEEARRRRRASTVAGGRRRSDLRGRSRLRAPVHAHAVQGAPTDLPHVPVAKSE</sequence>
<dbReference type="Pfam" id="PF03169">
    <property type="entry name" value="OPT"/>
    <property type="match status" value="1"/>
</dbReference>
<dbReference type="PANTHER" id="PTHR31645">
    <property type="entry name" value="OLIGOPEPTIDE TRANSPORTER YGL114W-RELATED"/>
    <property type="match status" value="1"/>
</dbReference>
<evidence type="ECO:0000256" key="5">
    <source>
        <dbReference type="ARBA" id="ARBA00022989"/>
    </source>
</evidence>
<dbReference type="GO" id="GO:0016020">
    <property type="term" value="C:membrane"/>
    <property type="evidence" value="ECO:0007669"/>
    <property type="project" value="UniProtKB-SubCell"/>
</dbReference>
<feature type="compositionally biased region" description="Basic and acidic residues" evidence="7">
    <location>
        <begin position="444"/>
        <end position="454"/>
    </location>
</feature>
<feature type="region of interest" description="Disordered" evidence="7">
    <location>
        <begin position="353"/>
        <end position="383"/>
    </location>
</feature>
<feature type="region of interest" description="Disordered" evidence="7">
    <location>
        <begin position="193"/>
        <end position="229"/>
    </location>
</feature>
<dbReference type="Gramene" id="PUZ48845">
    <property type="protein sequence ID" value="PUZ48845"/>
    <property type="gene ID" value="GQ55_7G278500"/>
</dbReference>
<gene>
    <name evidence="9" type="ORF">GQ55_7G278500</name>
</gene>
<evidence type="ECO:0000256" key="8">
    <source>
        <dbReference type="SAM" id="Phobius"/>
    </source>
</evidence>
<name>A0A2T7CZR8_9POAL</name>
<protein>
    <submittedName>
        <fullName evidence="9">Uncharacterized protein</fullName>
    </submittedName>
</protein>
<evidence type="ECO:0000256" key="3">
    <source>
        <dbReference type="ARBA" id="ARBA00022448"/>
    </source>
</evidence>
<keyword evidence="3" id="KW-0813">Transport</keyword>
<feature type="transmembrane region" description="Helical" evidence="8">
    <location>
        <begin position="112"/>
        <end position="135"/>
    </location>
</feature>